<proteinExistence type="predicted"/>
<dbReference type="InterPro" id="IPR020449">
    <property type="entry name" value="Tscrpt_reg_AraC-type_HTH"/>
</dbReference>
<dbReference type="EMBL" id="CP033578">
    <property type="protein sequence ID" value="AYV24134.1"/>
    <property type="molecule type" value="Genomic_DNA"/>
</dbReference>
<name>A0A3G4VH74_9VIBR</name>
<dbReference type="GO" id="GO:0000976">
    <property type="term" value="F:transcription cis-regulatory region binding"/>
    <property type="evidence" value="ECO:0007669"/>
    <property type="project" value="TreeGrafter"/>
</dbReference>
<evidence type="ECO:0000313" key="2">
    <source>
        <dbReference type="Proteomes" id="UP000279760"/>
    </source>
</evidence>
<accession>A0A3G4VH74</accession>
<dbReference type="SUPFAM" id="SSF46689">
    <property type="entry name" value="Homeodomain-like"/>
    <property type="match status" value="1"/>
</dbReference>
<dbReference type="PANTHER" id="PTHR47894:SF4">
    <property type="entry name" value="HTH-TYPE TRANSCRIPTIONAL REGULATOR GADX"/>
    <property type="match status" value="1"/>
</dbReference>
<dbReference type="PANTHER" id="PTHR47894">
    <property type="entry name" value="HTH-TYPE TRANSCRIPTIONAL REGULATOR GADX"/>
    <property type="match status" value="1"/>
</dbReference>
<sequence>MIPVVYSDYATSILSQLRRSGVDVHEFVSSAGLPTEYEQAEPTFLPLQAVFRLVQLTYDQLGPESGTQVVRIALREHIVPQLLCNVGSETTLEDALKQVIQALQVQLPQSDIELKLFGDHFLFSRYKAVNTEDTTFVWSEVFSLWAMIETIQALTKTDWIPTQVHLQSLCHDDIIQCFPATIQFVQARTVCGVVIEHSLAQSTITVTKSEVGFRKEEEENNGIYYNAISHIYSALRPYVLEIKFDLERAAQVINVSKRTLQRRLKEQGITFRQLRDNLILDIAMEQLQRGETVSRVAVNMGFSSISQFSRAFKRLTGISPSRIAIRPF</sequence>
<evidence type="ECO:0000313" key="1">
    <source>
        <dbReference type="EMBL" id="AYV24134.1"/>
    </source>
</evidence>
<gene>
    <name evidence="1" type="ORF">ECB94_22975</name>
</gene>
<dbReference type="Pfam" id="PF12833">
    <property type="entry name" value="HTH_18"/>
    <property type="match status" value="1"/>
</dbReference>
<dbReference type="PROSITE" id="PS01124">
    <property type="entry name" value="HTH_ARAC_FAMILY_2"/>
    <property type="match status" value="1"/>
</dbReference>
<organism evidence="1 2">
    <name type="scientific">Vibrio mediterranei</name>
    <dbReference type="NCBI Taxonomy" id="689"/>
    <lineage>
        <taxon>Bacteria</taxon>
        <taxon>Pseudomonadati</taxon>
        <taxon>Pseudomonadota</taxon>
        <taxon>Gammaproteobacteria</taxon>
        <taxon>Vibrionales</taxon>
        <taxon>Vibrionaceae</taxon>
        <taxon>Vibrio</taxon>
    </lineage>
</organism>
<dbReference type="InterPro" id="IPR018060">
    <property type="entry name" value="HTH_AraC"/>
</dbReference>
<dbReference type="GO" id="GO:0005829">
    <property type="term" value="C:cytosol"/>
    <property type="evidence" value="ECO:0007669"/>
    <property type="project" value="TreeGrafter"/>
</dbReference>
<dbReference type="InterPro" id="IPR009057">
    <property type="entry name" value="Homeodomain-like_sf"/>
</dbReference>
<dbReference type="GO" id="GO:0003700">
    <property type="term" value="F:DNA-binding transcription factor activity"/>
    <property type="evidence" value="ECO:0007669"/>
    <property type="project" value="InterPro"/>
</dbReference>
<dbReference type="GeneID" id="64088263"/>
<reference evidence="1 2" key="1">
    <citation type="submission" date="2018-11" db="EMBL/GenBank/DDBJ databases">
        <title>Complete Genome Sequence of Vbrio mediterranei 117-T6: a Potential Pathogen Bacteria Isolated from the Conchocelis of Pyropia.</title>
        <authorList>
            <person name="Liu Q."/>
        </authorList>
    </citation>
    <scope>NUCLEOTIDE SEQUENCE [LARGE SCALE GENOMIC DNA]</scope>
    <source>
        <strain evidence="1 2">117-T6</strain>
    </source>
</reference>
<protein>
    <submittedName>
        <fullName evidence="1">AraC family transcriptional regulator</fullName>
    </submittedName>
</protein>
<dbReference type="RefSeq" id="WP_124941789.1">
    <property type="nucleotide sequence ID" value="NZ_CP033578.1"/>
</dbReference>
<dbReference type="SMART" id="SM00342">
    <property type="entry name" value="HTH_ARAC"/>
    <property type="match status" value="1"/>
</dbReference>
<dbReference type="Proteomes" id="UP000279760">
    <property type="component" value="Chromosome 2"/>
</dbReference>
<dbReference type="PRINTS" id="PR00032">
    <property type="entry name" value="HTHARAC"/>
</dbReference>
<dbReference type="AlphaFoldDB" id="A0A3G4VH74"/>
<dbReference type="Gene3D" id="1.10.10.60">
    <property type="entry name" value="Homeodomain-like"/>
    <property type="match status" value="1"/>
</dbReference>